<dbReference type="Pfam" id="PF13155">
    <property type="entry name" value="Toprim_2"/>
    <property type="match status" value="1"/>
</dbReference>
<evidence type="ECO:0000256" key="9">
    <source>
        <dbReference type="ARBA" id="ARBA00022842"/>
    </source>
</evidence>
<keyword evidence="10 12" id="KW-0238">DNA-binding</keyword>
<evidence type="ECO:0000256" key="12">
    <source>
        <dbReference type="HAMAP-Rule" id="MF_00974"/>
    </source>
</evidence>
<evidence type="ECO:0000256" key="6">
    <source>
        <dbReference type="ARBA" id="ARBA00022723"/>
    </source>
</evidence>
<keyword evidence="4 12" id="KW-0548">Nucleotidyltransferase</keyword>
<comment type="similarity">
    <text evidence="12 13">Belongs to the DnaG primase family.</text>
</comment>
<dbReference type="GO" id="GO:0000428">
    <property type="term" value="C:DNA-directed RNA polymerase complex"/>
    <property type="evidence" value="ECO:0007669"/>
    <property type="project" value="UniProtKB-KW"/>
</dbReference>
<keyword evidence="6 12" id="KW-0479">Metal-binding</keyword>
<dbReference type="Pfam" id="PF01807">
    <property type="entry name" value="Zn_ribbon_DnaG"/>
    <property type="match status" value="1"/>
</dbReference>
<dbReference type="GO" id="GO:0006269">
    <property type="term" value="P:DNA replication, synthesis of primer"/>
    <property type="evidence" value="ECO:0007669"/>
    <property type="project" value="UniProtKB-UniRule"/>
</dbReference>
<dbReference type="Gene3D" id="3.90.980.10">
    <property type="entry name" value="DNA primase, catalytic core, N-terminal domain"/>
    <property type="match status" value="1"/>
</dbReference>
<dbReference type="HAMAP" id="MF_00974">
    <property type="entry name" value="DNA_primase_DnaG"/>
    <property type="match status" value="1"/>
</dbReference>
<evidence type="ECO:0000259" key="15">
    <source>
        <dbReference type="PROSITE" id="PS50880"/>
    </source>
</evidence>
<dbReference type="FunFam" id="3.90.580.10:FF:000001">
    <property type="entry name" value="DNA primase"/>
    <property type="match status" value="1"/>
</dbReference>
<protein>
    <recommendedName>
        <fullName evidence="12 13">DNA primase</fullName>
        <ecNumber evidence="12">2.7.7.101</ecNumber>
    </recommendedName>
</protein>
<dbReference type="InterPro" id="IPR013264">
    <property type="entry name" value="DNAG_N"/>
</dbReference>
<keyword evidence="1 12" id="KW-0240">DNA-directed RNA polymerase</keyword>
<dbReference type="InterPro" id="IPR034151">
    <property type="entry name" value="TOPRIM_DnaG_bac"/>
</dbReference>
<evidence type="ECO:0000256" key="11">
    <source>
        <dbReference type="ARBA" id="ARBA00023163"/>
    </source>
</evidence>
<keyword evidence="3 12" id="KW-0808">Transferase</keyword>
<dbReference type="InterPro" id="IPR006295">
    <property type="entry name" value="DNA_primase_DnaG"/>
</dbReference>
<dbReference type="GO" id="GO:0008270">
    <property type="term" value="F:zinc ion binding"/>
    <property type="evidence" value="ECO:0007669"/>
    <property type="project" value="UniProtKB-UniRule"/>
</dbReference>
<name>A0A7C3IJ23_9SPIR</name>
<evidence type="ECO:0000256" key="4">
    <source>
        <dbReference type="ARBA" id="ARBA00022695"/>
    </source>
</evidence>
<dbReference type="PANTHER" id="PTHR30313">
    <property type="entry name" value="DNA PRIMASE"/>
    <property type="match status" value="1"/>
</dbReference>
<comment type="domain">
    <text evidence="12">Contains an N-terminal zinc-binding domain, a central core domain that contains the primase activity, and a C-terminal DnaB-binding domain.</text>
</comment>
<evidence type="ECO:0000256" key="8">
    <source>
        <dbReference type="ARBA" id="ARBA00022833"/>
    </source>
</evidence>
<evidence type="ECO:0000256" key="10">
    <source>
        <dbReference type="ARBA" id="ARBA00023125"/>
    </source>
</evidence>
<sequence length="605" mass="69324">MSLISDETIQEIQRRADAVTIIGEYVRLEKRGGRYWGLCPFHNEKTPSFSVDPDKNFFYCFGCHKGGGIISFVMEQEKLSYPETLELLAKKLNIPVKYESGPPTAEETNRTKQIEDLTELYRRVAVSFHHILTATEIGKKAFVYVHERGISDEMIRKFRLGYAPADRQWLFRFLLKKGYSEEFLGKSGLFSRQHTQSSFFADRLMFPISDRKGRTVAFGGRILQGDGPKYLNSAESDLYKKRETLYAIELALPHIRQTEEVHLCEGYMDVIALHQAGIETAVAPLGTAFTDEQARLLRQWAKTAYLVFDNDSAGQAATIKGILTCRRNGLNCRIVTMEKTGEKGTIFKDPADILKEDGPEALQKYVKCFINDFDYLVGRARALFDITHTEGLAQAVAFFFPYLETLDSEVSRDGCMNSIADSFGIDRTAILRDYAQFSRNSAAVNQRSIEKGLPQKEPIRMNDELFLLLTIIANRNLYPRLRTSLSIEEVEDPRAKELFIALEECYRKDIQDIDGLLTQIQDDELRHFVLEKASSEAFSQNPEQLVSDGIKRIREKRLERRRAEIILKLRSARTGDLQSEQQMEELLSEKVHIDAELRRLKEDQE</sequence>
<dbReference type="SMART" id="SM00493">
    <property type="entry name" value="TOPRIM"/>
    <property type="match status" value="1"/>
</dbReference>
<dbReference type="Gene3D" id="3.40.1360.10">
    <property type="match status" value="1"/>
</dbReference>
<dbReference type="Gene3D" id="1.10.860.10">
    <property type="entry name" value="DNAb Helicase, Chain A"/>
    <property type="match status" value="1"/>
</dbReference>
<organism evidence="16">
    <name type="scientific">Gracilinema caldarium</name>
    <dbReference type="NCBI Taxonomy" id="215591"/>
    <lineage>
        <taxon>Bacteria</taxon>
        <taxon>Pseudomonadati</taxon>
        <taxon>Spirochaetota</taxon>
        <taxon>Spirochaetia</taxon>
        <taxon>Spirochaetales</taxon>
        <taxon>Breznakiellaceae</taxon>
        <taxon>Gracilinema</taxon>
    </lineage>
</organism>
<reference evidence="16" key="1">
    <citation type="journal article" date="2020" name="mSystems">
        <title>Genome- and Community-Level Interaction Insights into Carbon Utilization and Element Cycling Functions of Hydrothermarchaeota in Hydrothermal Sediment.</title>
        <authorList>
            <person name="Zhou Z."/>
            <person name="Liu Y."/>
            <person name="Xu W."/>
            <person name="Pan J."/>
            <person name="Luo Z.H."/>
            <person name="Li M."/>
        </authorList>
    </citation>
    <scope>NUCLEOTIDE SEQUENCE [LARGE SCALE GENOMIC DNA]</scope>
    <source>
        <strain evidence="16">SpSt-503</strain>
    </source>
</reference>
<dbReference type="SUPFAM" id="SSF57783">
    <property type="entry name" value="Zinc beta-ribbon"/>
    <property type="match status" value="1"/>
</dbReference>
<proteinExistence type="inferred from homology"/>
<evidence type="ECO:0000256" key="1">
    <source>
        <dbReference type="ARBA" id="ARBA00022478"/>
    </source>
</evidence>
<keyword evidence="8 12" id="KW-0862">Zinc</keyword>
<dbReference type="InterPro" id="IPR050219">
    <property type="entry name" value="DnaG_primase"/>
</dbReference>
<dbReference type="GO" id="GO:0005737">
    <property type="term" value="C:cytoplasm"/>
    <property type="evidence" value="ECO:0007669"/>
    <property type="project" value="TreeGrafter"/>
</dbReference>
<evidence type="ECO:0000256" key="7">
    <source>
        <dbReference type="ARBA" id="ARBA00022771"/>
    </source>
</evidence>
<dbReference type="InterPro" id="IPR037068">
    <property type="entry name" value="DNA_primase_core_N_sf"/>
</dbReference>
<keyword evidence="5 12" id="KW-0235">DNA replication</keyword>
<dbReference type="PANTHER" id="PTHR30313:SF2">
    <property type="entry name" value="DNA PRIMASE"/>
    <property type="match status" value="1"/>
</dbReference>
<dbReference type="AlphaFoldDB" id="A0A7C3IJ23"/>
<keyword evidence="11 12" id="KW-0804">Transcription</keyword>
<dbReference type="EMBL" id="DSVL01000112">
    <property type="protein sequence ID" value="HFH28585.1"/>
    <property type="molecule type" value="Genomic_DNA"/>
</dbReference>
<dbReference type="NCBIfam" id="TIGR01391">
    <property type="entry name" value="dnaG"/>
    <property type="match status" value="1"/>
</dbReference>
<dbReference type="GO" id="GO:0003677">
    <property type="term" value="F:DNA binding"/>
    <property type="evidence" value="ECO:0007669"/>
    <property type="project" value="UniProtKB-KW"/>
</dbReference>
<comment type="cofactor">
    <cofactor evidence="12 13 14">
        <name>Zn(2+)</name>
        <dbReference type="ChEBI" id="CHEBI:29105"/>
    </cofactor>
    <text evidence="12 13 14">Binds 1 zinc ion per monomer.</text>
</comment>
<keyword evidence="9" id="KW-0460">Magnesium</keyword>
<dbReference type="Pfam" id="PF08275">
    <property type="entry name" value="DNAG_N"/>
    <property type="match status" value="1"/>
</dbReference>
<comment type="function">
    <text evidence="12 13">RNA polymerase that catalyzes the synthesis of short RNA molecules used as primers for DNA polymerase during DNA replication.</text>
</comment>
<dbReference type="PROSITE" id="PS50880">
    <property type="entry name" value="TOPRIM"/>
    <property type="match status" value="1"/>
</dbReference>
<dbReference type="InterPro" id="IPR002694">
    <property type="entry name" value="Znf_CHC2"/>
</dbReference>
<dbReference type="EC" id="2.7.7.101" evidence="12"/>
<dbReference type="PIRSF" id="PIRSF002811">
    <property type="entry name" value="DnaG"/>
    <property type="match status" value="1"/>
</dbReference>
<evidence type="ECO:0000256" key="2">
    <source>
        <dbReference type="ARBA" id="ARBA00022515"/>
    </source>
</evidence>
<dbReference type="Pfam" id="PF10410">
    <property type="entry name" value="DnaB_bind"/>
    <property type="match status" value="1"/>
</dbReference>
<evidence type="ECO:0000256" key="13">
    <source>
        <dbReference type="PIRNR" id="PIRNR002811"/>
    </source>
</evidence>
<dbReference type="InterPro" id="IPR030846">
    <property type="entry name" value="DnaG_bac"/>
</dbReference>
<dbReference type="GO" id="GO:0003899">
    <property type="term" value="F:DNA-directed RNA polymerase activity"/>
    <property type="evidence" value="ECO:0007669"/>
    <property type="project" value="UniProtKB-UniRule"/>
</dbReference>
<feature type="domain" description="Toprim" evidence="15">
    <location>
        <begin position="259"/>
        <end position="340"/>
    </location>
</feature>
<dbReference type="InterPro" id="IPR006171">
    <property type="entry name" value="TOPRIM_dom"/>
</dbReference>
<comment type="subunit">
    <text evidence="12">Monomer. Interacts with DnaB.</text>
</comment>
<keyword evidence="2 12" id="KW-0639">Primosome</keyword>
<comment type="caution">
    <text evidence="16">The sequence shown here is derived from an EMBL/GenBank/DDBJ whole genome shotgun (WGS) entry which is preliminary data.</text>
</comment>
<dbReference type="InterPro" id="IPR016136">
    <property type="entry name" value="DNA_helicase_N/primase_C"/>
</dbReference>
<dbReference type="Gene3D" id="3.90.580.10">
    <property type="entry name" value="Zinc finger, CHC2-type domain"/>
    <property type="match status" value="1"/>
</dbReference>
<feature type="zinc finger region" description="CHC2-type" evidence="12 14">
    <location>
        <begin position="39"/>
        <end position="63"/>
    </location>
</feature>
<keyword evidence="7 12" id="KW-0863">Zinc-finger</keyword>
<dbReference type="InterPro" id="IPR019475">
    <property type="entry name" value="DNA_primase_DnaB-bd"/>
</dbReference>
<accession>A0A7C3IJ23</accession>
<dbReference type="GO" id="GO:1990077">
    <property type="term" value="C:primosome complex"/>
    <property type="evidence" value="ECO:0007669"/>
    <property type="project" value="UniProtKB-KW"/>
</dbReference>
<dbReference type="CDD" id="cd03364">
    <property type="entry name" value="TOPRIM_DnaG_primases"/>
    <property type="match status" value="1"/>
</dbReference>
<comment type="catalytic activity">
    <reaction evidence="12">
        <text>ssDNA + n NTP = ssDNA/pppN(pN)n-1 hybrid + (n-1) diphosphate.</text>
        <dbReference type="EC" id="2.7.7.101"/>
    </reaction>
</comment>
<dbReference type="InterPro" id="IPR036977">
    <property type="entry name" value="DNA_primase_Znf_CHC2"/>
</dbReference>
<dbReference type="SUPFAM" id="SSF56731">
    <property type="entry name" value="DNA primase core"/>
    <property type="match status" value="1"/>
</dbReference>
<evidence type="ECO:0000313" key="16">
    <source>
        <dbReference type="EMBL" id="HFH28585.1"/>
    </source>
</evidence>
<gene>
    <name evidence="12" type="primary">dnaG</name>
    <name evidence="16" type="ORF">ENS59_03615</name>
</gene>
<evidence type="ECO:0000256" key="5">
    <source>
        <dbReference type="ARBA" id="ARBA00022705"/>
    </source>
</evidence>
<dbReference type="SMART" id="SM00400">
    <property type="entry name" value="ZnF_CHCC"/>
    <property type="match status" value="1"/>
</dbReference>
<evidence type="ECO:0000256" key="14">
    <source>
        <dbReference type="PIRSR" id="PIRSR002811-1"/>
    </source>
</evidence>
<evidence type="ECO:0000256" key="3">
    <source>
        <dbReference type="ARBA" id="ARBA00022679"/>
    </source>
</evidence>